<proteinExistence type="predicted"/>
<comment type="caution">
    <text evidence="1">The sequence shown here is derived from an EMBL/GenBank/DDBJ whole genome shotgun (WGS) entry which is preliminary data.</text>
</comment>
<dbReference type="EMBL" id="BSXS01006943">
    <property type="protein sequence ID" value="GME86631.1"/>
    <property type="molecule type" value="Genomic_DNA"/>
</dbReference>
<name>A0ACB5TDX9_AMBMO</name>
<organism evidence="1 2">
    <name type="scientific">Ambrosiozyma monospora</name>
    <name type="common">Yeast</name>
    <name type="synonym">Endomycopsis monosporus</name>
    <dbReference type="NCBI Taxonomy" id="43982"/>
    <lineage>
        <taxon>Eukaryota</taxon>
        <taxon>Fungi</taxon>
        <taxon>Dikarya</taxon>
        <taxon>Ascomycota</taxon>
        <taxon>Saccharomycotina</taxon>
        <taxon>Pichiomycetes</taxon>
        <taxon>Pichiales</taxon>
        <taxon>Pichiaceae</taxon>
        <taxon>Ambrosiozyma</taxon>
    </lineage>
</organism>
<evidence type="ECO:0000313" key="1">
    <source>
        <dbReference type="EMBL" id="GME86631.1"/>
    </source>
</evidence>
<reference evidence="1" key="1">
    <citation type="submission" date="2023-04" db="EMBL/GenBank/DDBJ databases">
        <title>Ambrosiozyma monospora NBRC 10751.</title>
        <authorList>
            <person name="Ichikawa N."/>
            <person name="Sato H."/>
            <person name="Tonouchi N."/>
        </authorList>
    </citation>
    <scope>NUCLEOTIDE SEQUENCE</scope>
    <source>
        <strain evidence="1">NBRC 10751</strain>
    </source>
</reference>
<keyword evidence="2" id="KW-1185">Reference proteome</keyword>
<accession>A0ACB5TDX9</accession>
<gene>
    <name evidence="1" type="ORF">Amon02_000804300</name>
</gene>
<dbReference type="Proteomes" id="UP001165064">
    <property type="component" value="Unassembled WGS sequence"/>
</dbReference>
<protein>
    <submittedName>
        <fullName evidence="1">Unnamed protein product</fullName>
    </submittedName>
</protein>
<evidence type="ECO:0000313" key="2">
    <source>
        <dbReference type="Proteomes" id="UP001165064"/>
    </source>
</evidence>
<sequence length="285" mass="32907">MLDDLILSYLSHQELFSLAIGLLITLDKPNSREIIAEVLPRYETKSNDDLEWALSICAKLRLHQTAEKIYKLQGDSLQSNGFLYESLYCFAQAGDNVRLVDAVWKLFETLLVEGEYKHDPLLISKIENNEIDQPMLRQALAPFVLLYQFLNQDQAASAAGKHDFRKLFKLLGFTYIPPHYKIVLLLILTPYFNKGEFTLADLMMIIKSLNVYEKQIKESEESFRLSEELYQLALSKLAHKQCSDASFDWREESELPGDVSSFILKTRKDIGYNVSFKFIEETDLI</sequence>